<accession>A0A3M3QVP0</accession>
<evidence type="ECO:0000313" key="4">
    <source>
        <dbReference type="Proteomes" id="UP000270524"/>
    </source>
</evidence>
<evidence type="ECO:0000313" key="3">
    <source>
        <dbReference type="EMBL" id="RMN88071.1"/>
    </source>
</evidence>
<gene>
    <name evidence="3" type="ORF">ALQ51_05151</name>
</gene>
<dbReference type="GO" id="GO:0006281">
    <property type="term" value="P:DNA repair"/>
    <property type="evidence" value="ECO:0007669"/>
    <property type="project" value="TreeGrafter"/>
</dbReference>
<dbReference type="AlphaFoldDB" id="A0A3M3QVP0"/>
<dbReference type="SUPFAM" id="SSF52540">
    <property type="entry name" value="P-loop containing nucleoside triphosphate hydrolases"/>
    <property type="match status" value="1"/>
</dbReference>
<feature type="compositionally biased region" description="Basic residues" evidence="2">
    <location>
        <begin position="123"/>
        <end position="135"/>
    </location>
</feature>
<protein>
    <recommendedName>
        <fullName evidence="5">Translesion DNA synthesis-associated protein ImuA</fullName>
    </recommendedName>
</protein>
<feature type="region of interest" description="Disordered" evidence="2">
    <location>
        <begin position="17"/>
        <end position="85"/>
    </location>
</feature>
<evidence type="ECO:0008006" key="5">
    <source>
        <dbReference type="Google" id="ProtNLM"/>
    </source>
</evidence>
<evidence type="ECO:0000256" key="2">
    <source>
        <dbReference type="SAM" id="MobiDB-lite"/>
    </source>
</evidence>
<dbReference type="PANTHER" id="PTHR35369">
    <property type="entry name" value="BLR3025 PROTEIN-RELATED"/>
    <property type="match status" value="1"/>
</dbReference>
<evidence type="ECO:0000256" key="1">
    <source>
        <dbReference type="ARBA" id="ARBA00022763"/>
    </source>
</evidence>
<dbReference type="Gene3D" id="3.40.50.300">
    <property type="entry name" value="P-loop containing nucleotide triphosphate hydrolases"/>
    <property type="match status" value="1"/>
</dbReference>
<dbReference type="InterPro" id="IPR050356">
    <property type="entry name" value="SulA_CellDiv_inhibitor"/>
</dbReference>
<keyword evidence="1" id="KW-0227">DNA damage</keyword>
<dbReference type="InterPro" id="IPR027417">
    <property type="entry name" value="P-loop_NTPase"/>
</dbReference>
<feature type="region of interest" description="Disordered" evidence="2">
    <location>
        <begin position="103"/>
        <end position="145"/>
    </location>
</feature>
<dbReference type="Proteomes" id="UP000270524">
    <property type="component" value="Unassembled WGS sequence"/>
</dbReference>
<feature type="compositionally biased region" description="Basic residues" evidence="2">
    <location>
        <begin position="25"/>
        <end position="35"/>
    </location>
</feature>
<dbReference type="EMBL" id="RBPJ01000311">
    <property type="protein sequence ID" value="RMN88071.1"/>
    <property type="molecule type" value="Genomic_DNA"/>
</dbReference>
<sequence length="385" mass="41292">MAEPGGNLRGLRFCFAQRGAQTHRGPCRSRTHRGRSTSGPRHSPAEQRAAPRTAGNPRAGPCGGRRPDRPGPGHTQHIAPGSRHVYPRAGLLAACAGRFDDRRRHTRWRSGGRAPQPAGQRRADRRRPSGRRSHHQALAAPGRSVALAAAQPGVSTDHRHARSGLRHRRRVLRAGAARMMGAVVSLDALLDERRVWKGRQQIAPPVSPHPSGHTALDSALPTGGWPASALTEILIPANGSGELRLLWPSLARLSGIGERIVLVAPPYIPYPQAWLAAGVDLRQLVVIEASARDALWAAEQCLRSGSCGAVVCWPGMVDDRALRRLQVAAETGQTLAFACRPQQAAANPSPAALRVVIDTRPAQLRVLKCRGGLAPPFPIPFPTDA</sequence>
<comment type="caution">
    <text evidence="3">The sequence shown here is derived from an EMBL/GenBank/DDBJ whole genome shotgun (WGS) entry which is preliminary data.</text>
</comment>
<feature type="compositionally biased region" description="Low complexity" evidence="2">
    <location>
        <begin position="111"/>
        <end position="120"/>
    </location>
</feature>
<reference evidence="3 4" key="1">
    <citation type="submission" date="2018-08" db="EMBL/GenBank/DDBJ databases">
        <title>Recombination of ecologically and evolutionarily significant loci maintains genetic cohesion in the Pseudomonas syringae species complex.</title>
        <authorList>
            <person name="Dillon M."/>
            <person name="Thakur S."/>
            <person name="Almeida R.N.D."/>
            <person name="Weir B.S."/>
            <person name="Guttman D.S."/>
        </authorList>
    </citation>
    <scope>NUCLEOTIDE SEQUENCE [LARGE SCALE GENOMIC DNA]</scope>
    <source>
        <strain evidence="3 4">ICMP 15203</strain>
    </source>
</reference>
<proteinExistence type="predicted"/>
<dbReference type="PANTHER" id="PTHR35369:SF3">
    <property type="entry name" value="TRANSLESION DNA SYNTHESIS-ASSOCIATED PROTEIN IMUA"/>
    <property type="match status" value="1"/>
</dbReference>
<organism evidence="3 4">
    <name type="scientific">Pseudomonas cannabina</name>
    <dbReference type="NCBI Taxonomy" id="86840"/>
    <lineage>
        <taxon>Bacteria</taxon>
        <taxon>Pseudomonadati</taxon>
        <taxon>Pseudomonadota</taxon>
        <taxon>Gammaproteobacteria</taxon>
        <taxon>Pseudomonadales</taxon>
        <taxon>Pseudomonadaceae</taxon>
        <taxon>Pseudomonas</taxon>
    </lineage>
</organism>
<name>A0A3M3QVP0_PSECA</name>
<dbReference type="InterPro" id="IPR047610">
    <property type="entry name" value="ImuA_translesion"/>
</dbReference>
<dbReference type="NCBIfam" id="NF033429">
    <property type="entry name" value="ImuA_translesion"/>
    <property type="match status" value="1"/>
</dbReference>